<gene>
    <name evidence="5" type="ORF">HNR50_001999</name>
</gene>
<dbReference type="InterPro" id="IPR051816">
    <property type="entry name" value="Glycosyl_Hydrolase_31"/>
</dbReference>
<keyword evidence="2" id="KW-0326">Glycosidase</keyword>
<evidence type="ECO:0000313" key="6">
    <source>
        <dbReference type="Proteomes" id="UP000587760"/>
    </source>
</evidence>
<dbReference type="SUPFAM" id="SSF51445">
    <property type="entry name" value="(Trans)glycosidases"/>
    <property type="match status" value="1"/>
</dbReference>
<dbReference type="RefSeq" id="WP_184746487.1">
    <property type="nucleotide sequence ID" value="NZ_JACHGJ010000003.1"/>
</dbReference>
<evidence type="ECO:0000259" key="3">
    <source>
        <dbReference type="Pfam" id="PF01055"/>
    </source>
</evidence>
<dbReference type="InterPro" id="IPR011013">
    <property type="entry name" value="Gal_mutarotase_sf_dom"/>
</dbReference>
<protein>
    <submittedName>
        <fullName evidence="5">Alpha-glucosidase (Family GH31 glycosyl hydrolase)</fullName>
    </submittedName>
</protein>
<dbReference type="Pfam" id="PF21365">
    <property type="entry name" value="Glyco_hydro_31_3rd"/>
    <property type="match status" value="1"/>
</dbReference>
<dbReference type="InterPro" id="IPR013780">
    <property type="entry name" value="Glyco_hydro_b"/>
</dbReference>
<evidence type="ECO:0000256" key="1">
    <source>
        <dbReference type="ARBA" id="ARBA00007806"/>
    </source>
</evidence>
<dbReference type="PROSITE" id="PS51257">
    <property type="entry name" value="PROKAR_LIPOPROTEIN"/>
    <property type="match status" value="1"/>
</dbReference>
<dbReference type="Gene3D" id="2.60.40.1760">
    <property type="entry name" value="glycosyl hydrolase (family 31)"/>
    <property type="match status" value="1"/>
</dbReference>
<comment type="caution">
    <text evidence="5">The sequence shown here is derived from an EMBL/GenBank/DDBJ whole genome shotgun (WGS) entry which is preliminary data.</text>
</comment>
<dbReference type="PANTHER" id="PTHR43863:SF2">
    <property type="entry name" value="MALTASE-GLUCOAMYLASE"/>
    <property type="match status" value="1"/>
</dbReference>
<dbReference type="InterPro" id="IPR017853">
    <property type="entry name" value="GH"/>
</dbReference>
<dbReference type="SUPFAM" id="SSF51011">
    <property type="entry name" value="Glycosyl hydrolase domain"/>
    <property type="match status" value="1"/>
</dbReference>
<accession>A0A841R971</accession>
<dbReference type="Proteomes" id="UP000587760">
    <property type="component" value="Unassembled WGS sequence"/>
</dbReference>
<sequence>MQKYLISSFIALMLFVSCESSDKSGFSIDDNELLYVSDTISVGISVTDEGFLTVSASATEESSAEKRFFLRANGSTLPFREEKDDEGKKFYASGQYRIYKTDEEFQIYRNDLFLFSSVFRLSGKRLLEEKQTGEGELMYGMGQSSKSIIKGNDSYSLYHYPQYGDQTYMFIPQIYSSGGDSFYYNSHVYDTVRFGARESGLFETATGSKRLEFIYRYADTPEQAVSDFYRFSSSQNLLPRWAYGFIQSRYGYRNQQEVIDLVDDFEKREIPLSAVVLDLYWFKHMGDLDWDKENWPDPAALDSYLEERDIKLITISEPYVTSDSPNYSVMADQGLLGTNSEGQPVRWKDWWCFDSADGSIMNPFADYADEFWGSQYIRMREQGIDGFWTDLGEPENVPRTVRMNGLQEHEFHNYYNRAWSEMIYRSMKEEYPDERLFILSRSGYTGSAGYGVSNWSGDVPASFEGLADEIPLGLNASLTGFSYWGSDVGGFTGEPDPELLVRWYQFGLFSPVFRAHGTGPREPWSRGEEAESLISGLIDWRYRLLPYIYSSAWQTAVSGIPMMRPLFAEYPGDGEAWRIEDEYFFGDSLLVAPVTAAASKEKSRKYYLPEGNWLNLFDLSEREGGWHEEPFGLSQMPVFAREGSVIAMNDKGREALFIYPGTGKSSATIFSDDGWSEKYREGEGERLEISLEGKELTISGARESREIVIIIPVGKDLRESAVYLEEGITVSFDLKGF</sequence>
<dbReference type="InterPro" id="IPR048395">
    <property type="entry name" value="Glyco_hydro_31_C"/>
</dbReference>
<dbReference type="Gene3D" id="2.60.40.1180">
    <property type="entry name" value="Golgi alpha-mannosidase II"/>
    <property type="match status" value="1"/>
</dbReference>
<name>A0A841R971_9SPIO</name>
<dbReference type="PANTHER" id="PTHR43863">
    <property type="entry name" value="HYDROLASE, PUTATIVE (AFU_ORTHOLOGUE AFUA_1G03140)-RELATED"/>
    <property type="match status" value="1"/>
</dbReference>
<evidence type="ECO:0000256" key="2">
    <source>
        <dbReference type="RuleBase" id="RU361185"/>
    </source>
</evidence>
<keyword evidence="6" id="KW-1185">Reference proteome</keyword>
<evidence type="ECO:0000313" key="5">
    <source>
        <dbReference type="EMBL" id="MBB6480336.1"/>
    </source>
</evidence>
<reference evidence="5 6" key="1">
    <citation type="submission" date="2020-08" db="EMBL/GenBank/DDBJ databases">
        <title>Genomic Encyclopedia of Type Strains, Phase IV (KMG-IV): sequencing the most valuable type-strain genomes for metagenomic binning, comparative biology and taxonomic classification.</title>
        <authorList>
            <person name="Goeker M."/>
        </authorList>
    </citation>
    <scope>NUCLEOTIDE SEQUENCE [LARGE SCALE GENOMIC DNA]</scope>
    <source>
        <strain evidence="5 6">DSM 2461</strain>
    </source>
</reference>
<dbReference type="Gene3D" id="3.20.20.80">
    <property type="entry name" value="Glycosidases"/>
    <property type="match status" value="1"/>
</dbReference>
<keyword evidence="2 5" id="KW-0378">Hydrolase</keyword>
<feature type="domain" description="Glycoside hydrolase family 31 TIM barrel" evidence="3">
    <location>
        <begin position="236"/>
        <end position="550"/>
    </location>
</feature>
<dbReference type="SUPFAM" id="SSF74650">
    <property type="entry name" value="Galactose mutarotase-like"/>
    <property type="match status" value="1"/>
</dbReference>
<dbReference type="InterPro" id="IPR000322">
    <property type="entry name" value="Glyco_hydro_31_TIM"/>
</dbReference>
<dbReference type="GO" id="GO:0004553">
    <property type="term" value="F:hydrolase activity, hydrolyzing O-glycosyl compounds"/>
    <property type="evidence" value="ECO:0007669"/>
    <property type="project" value="InterPro"/>
</dbReference>
<proteinExistence type="inferred from homology"/>
<dbReference type="Pfam" id="PF01055">
    <property type="entry name" value="Glyco_hydro_31_2nd"/>
    <property type="match status" value="1"/>
</dbReference>
<comment type="similarity">
    <text evidence="1 2">Belongs to the glycosyl hydrolase 31 family.</text>
</comment>
<dbReference type="GO" id="GO:0030246">
    <property type="term" value="F:carbohydrate binding"/>
    <property type="evidence" value="ECO:0007669"/>
    <property type="project" value="InterPro"/>
</dbReference>
<dbReference type="AlphaFoldDB" id="A0A841R971"/>
<organism evidence="5 6">
    <name type="scientific">Spirochaeta isovalerica</name>
    <dbReference type="NCBI Taxonomy" id="150"/>
    <lineage>
        <taxon>Bacteria</taxon>
        <taxon>Pseudomonadati</taxon>
        <taxon>Spirochaetota</taxon>
        <taxon>Spirochaetia</taxon>
        <taxon>Spirochaetales</taxon>
        <taxon>Spirochaetaceae</taxon>
        <taxon>Spirochaeta</taxon>
    </lineage>
</organism>
<evidence type="ECO:0000259" key="4">
    <source>
        <dbReference type="Pfam" id="PF21365"/>
    </source>
</evidence>
<feature type="domain" description="Glycosyl hydrolase family 31 C-terminal" evidence="4">
    <location>
        <begin position="559"/>
        <end position="646"/>
    </location>
</feature>
<dbReference type="GO" id="GO:0005975">
    <property type="term" value="P:carbohydrate metabolic process"/>
    <property type="evidence" value="ECO:0007669"/>
    <property type="project" value="InterPro"/>
</dbReference>
<dbReference type="EMBL" id="JACHGJ010000003">
    <property type="protein sequence ID" value="MBB6480336.1"/>
    <property type="molecule type" value="Genomic_DNA"/>
</dbReference>